<evidence type="ECO:0000313" key="3">
    <source>
        <dbReference type="Proteomes" id="UP000479300"/>
    </source>
</evidence>
<evidence type="ECO:0000313" key="2">
    <source>
        <dbReference type="EMBL" id="NDL40046.1"/>
    </source>
</evidence>
<feature type="domain" description="FtsK gamma" evidence="1">
    <location>
        <begin position="2"/>
        <end position="69"/>
    </location>
</feature>
<dbReference type="InterPro" id="IPR036388">
    <property type="entry name" value="WH-like_DNA-bd_sf"/>
</dbReference>
<reference evidence="2 3" key="1">
    <citation type="submission" date="2019-12" db="EMBL/GenBank/DDBJ databases">
        <title>Engineering Photorhabdus to improve their lethality against agricultural pests.</title>
        <authorList>
            <person name="Machado R.A.R."/>
        </authorList>
    </citation>
    <scope>NUCLEOTIDE SEQUENCE [LARGE SCALE GENOMIC DNA]</scope>
    <source>
        <strain evidence="2 3">EN01</strain>
    </source>
</reference>
<dbReference type="RefSeq" id="WP_162107527.1">
    <property type="nucleotide sequence ID" value="NZ_CAWPHK010000007.1"/>
</dbReference>
<organism evidence="2 3">
    <name type="scientific">Photorhabdus laumondii subsp. laumondii</name>
    <name type="common">Photorhabdus luminescens subsp. laumondii</name>
    <dbReference type="NCBI Taxonomy" id="141679"/>
    <lineage>
        <taxon>Bacteria</taxon>
        <taxon>Pseudomonadati</taxon>
        <taxon>Pseudomonadota</taxon>
        <taxon>Gammaproteobacteria</taxon>
        <taxon>Enterobacterales</taxon>
        <taxon>Morganellaceae</taxon>
        <taxon>Photorhabdus</taxon>
    </lineage>
</organism>
<name>A0A6L9JQW9_PHOLM</name>
<dbReference type="SMART" id="SM00843">
    <property type="entry name" value="Ftsk_gamma"/>
    <property type="match status" value="1"/>
</dbReference>
<dbReference type="InterPro" id="IPR018541">
    <property type="entry name" value="Ftsk_gamma"/>
</dbReference>
<comment type="caution">
    <text evidence="2">The sequence shown here is derived from an EMBL/GenBank/DDBJ whole genome shotgun (WGS) entry which is preliminary data.</text>
</comment>
<gene>
    <name evidence="2" type="ORF">GPY51_15025</name>
</gene>
<protein>
    <recommendedName>
        <fullName evidence="1">FtsK gamma domain-containing protein</fullName>
    </recommendedName>
</protein>
<dbReference type="SUPFAM" id="SSF46785">
    <property type="entry name" value="Winged helix' DNA-binding domain"/>
    <property type="match status" value="1"/>
</dbReference>
<dbReference type="Proteomes" id="UP000479300">
    <property type="component" value="Unassembled WGS sequence"/>
</dbReference>
<sequence length="215" mass="24356">MNEDLDPLFGEAVDYVATKKYTSADDLKEHFNIGYNRSAMLLEQMEEMGIVSWESDNGIIRYRVIIPLASGITGQVTKEFKPNSSSINAKQGDSKILGYDSFEWIMACIAFIIILVIFVSCSGKSPSPKEDYCSDDKMAYIYAEKLISSNLKSPSSAKFASYYDVKSTQLEDCKFNFVGYVDAQNSFGAMIRTKFSVTVRYDQNKDTYYLERLDM</sequence>
<evidence type="ECO:0000259" key="1">
    <source>
        <dbReference type="SMART" id="SM00843"/>
    </source>
</evidence>
<proteinExistence type="predicted"/>
<dbReference type="Pfam" id="PF09397">
    <property type="entry name" value="FtsK_gamma"/>
    <property type="match status" value="1"/>
</dbReference>
<dbReference type="InterPro" id="IPR036390">
    <property type="entry name" value="WH_DNA-bd_sf"/>
</dbReference>
<dbReference type="EMBL" id="WSFA01000035">
    <property type="protein sequence ID" value="NDL40046.1"/>
    <property type="molecule type" value="Genomic_DNA"/>
</dbReference>
<dbReference type="Gene3D" id="1.10.10.10">
    <property type="entry name" value="Winged helix-like DNA-binding domain superfamily/Winged helix DNA-binding domain"/>
    <property type="match status" value="1"/>
</dbReference>
<dbReference type="AlphaFoldDB" id="A0A6L9JQW9"/>
<accession>A0A6L9JQW9</accession>